<organism evidence="1 2">
    <name type="scientific">Macrosiphum euphorbiae</name>
    <name type="common">potato aphid</name>
    <dbReference type="NCBI Taxonomy" id="13131"/>
    <lineage>
        <taxon>Eukaryota</taxon>
        <taxon>Metazoa</taxon>
        <taxon>Ecdysozoa</taxon>
        <taxon>Arthropoda</taxon>
        <taxon>Hexapoda</taxon>
        <taxon>Insecta</taxon>
        <taxon>Pterygota</taxon>
        <taxon>Neoptera</taxon>
        <taxon>Paraneoptera</taxon>
        <taxon>Hemiptera</taxon>
        <taxon>Sternorrhyncha</taxon>
        <taxon>Aphidomorpha</taxon>
        <taxon>Aphidoidea</taxon>
        <taxon>Aphididae</taxon>
        <taxon>Macrosiphini</taxon>
        <taxon>Macrosiphum</taxon>
    </lineage>
</organism>
<keyword evidence="2" id="KW-1185">Reference proteome</keyword>
<name>A0AAV0XU52_9HEMI</name>
<dbReference type="PANTHER" id="PTHR35385:SF2">
    <property type="entry name" value="PROTEIN B, PUTATIVE-RELATED"/>
    <property type="match status" value="1"/>
</dbReference>
<gene>
    <name evidence="1" type="ORF">MEUPH1_LOCUS25989</name>
</gene>
<dbReference type="EMBL" id="CARXXK010001017">
    <property type="protein sequence ID" value="CAI6372060.1"/>
    <property type="molecule type" value="Genomic_DNA"/>
</dbReference>
<sequence>MTPAVAKNYHEVKLTANINDDCQGSSMDLIKTLADAQINPTDRQVVWLYDTWRSENYGDRFDKGVCEILETKKPLYEKSGGILEISNNPLCIVIITPLMMRAHKMPFSKDIVFVDSTGSCDQSGSCITFFFFCSF</sequence>
<evidence type="ECO:0000313" key="1">
    <source>
        <dbReference type="EMBL" id="CAI6372060.1"/>
    </source>
</evidence>
<accession>A0AAV0XU52</accession>
<comment type="caution">
    <text evidence="1">The sequence shown here is derived from an EMBL/GenBank/DDBJ whole genome shotgun (WGS) entry which is preliminary data.</text>
</comment>
<dbReference type="PANTHER" id="PTHR35385">
    <property type="entry name" value="PROTEIN B, PUTATIVE-RELATED-RELATED"/>
    <property type="match status" value="1"/>
</dbReference>
<evidence type="ECO:0000313" key="2">
    <source>
        <dbReference type="Proteomes" id="UP001160148"/>
    </source>
</evidence>
<protein>
    <submittedName>
        <fullName evidence="1">Uncharacterized protein</fullName>
    </submittedName>
</protein>
<proteinExistence type="predicted"/>
<reference evidence="1 2" key="1">
    <citation type="submission" date="2023-01" db="EMBL/GenBank/DDBJ databases">
        <authorList>
            <person name="Whitehead M."/>
        </authorList>
    </citation>
    <scope>NUCLEOTIDE SEQUENCE [LARGE SCALE GENOMIC DNA]</scope>
</reference>
<dbReference type="Proteomes" id="UP001160148">
    <property type="component" value="Unassembled WGS sequence"/>
</dbReference>
<dbReference type="AlphaFoldDB" id="A0AAV0XU52"/>